<dbReference type="EMBL" id="CP149822">
    <property type="protein sequence ID" value="WZN43348.1"/>
    <property type="molecule type" value="Genomic_DNA"/>
</dbReference>
<evidence type="ECO:0000313" key="3">
    <source>
        <dbReference type="Proteomes" id="UP001485459"/>
    </source>
</evidence>
<evidence type="ECO:0000313" key="2">
    <source>
        <dbReference type="EMBL" id="WZN43348.1"/>
    </source>
</evidence>
<organism evidence="2 3">
    <name type="scientific">Chitinophaga pollutisoli</name>
    <dbReference type="NCBI Taxonomy" id="3133966"/>
    <lineage>
        <taxon>Bacteria</taxon>
        <taxon>Pseudomonadati</taxon>
        <taxon>Bacteroidota</taxon>
        <taxon>Chitinophagia</taxon>
        <taxon>Chitinophagales</taxon>
        <taxon>Chitinophagaceae</taxon>
        <taxon>Chitinophaga</taxon>
    </lineage>
</organism>
<dbReference type="InterPro" id="IPR009325">
    <property type="entry name" value="DUF983"/>
</dbReference>
<reference evidence="3" key="1">
    <citation type="submission" date="2024-03" db="EMBL/GenBank/DDBJ databases">
        <title>Chitinophaga horti sp. nov., isolated from garden soil.</title>
        <authorList>
            <person name="Lee D.S."/>
            <person name="Han D.M."/>
            <person name="Baek J.H."/>
            <person name="Choi D.G."/>
            <person name="Jeon J.H."/>
            <person name="Jeon C.O."/>
        </authorList>
    </citation>
    <scope>NUCLEOTIDE SEQUENCE [LARGE SCALE GENOMIC DNA]</scope>
    <source>
        <strain evidence="3">GPA1</strain>
    </source>
</reference>
<gene>
    <name evidence="2" type="ORF">WJU16_09925</name>
</gene>
<keyword evidence="1" id="KW-0472">Membrane</keyword>
<evidence type="ECO:0000256" key="1">
    <source>
        <dbReference type="SAM" id="Phobius"/>
    </source>
</evidence>
<keyword evidence="3" id="KW-1185">Reference proteome</keyword>
<dbReference type="RefSeq" id="WP_341838160.1">
    <property type="nucleotide sequence ID" value="NZ_CP149822.1"/>
</dbReference>
<feature type="transmembrane region" description="Helical" evidence="1">
    <location>
        <begin position="58"/>
        <end position="82"/>
    </location>
</feature>
<proteinExistence type="predicted"/>
<name>A0ABZ2YUK5_9BACT</name>
<feature type="transmembrane region" description="Helical" evidence="1">
    <location>
        <begin position="94"/>
        <end position="112"/>
    </location>
</feature>
<keyword evidence="1" id="KW-1133">Transmembrane helix</keyword>
<protein>
    <submittedName>
        <fullName evidence="2">DUF983 domain-containing protein</fullName>
    </submittedName>
</protein>
<keyword evidence="1" id="KW-0812">Transmembrane</keyword>
<sequence length="145" mass="17544">MSNKQNYFLSILKMKCPHCRRGDMFKDKNPFHLRFSKIFAMYERCPVCNQKYELETGFWFGTGYVSYALGIALSVFNLVWYWFFFGMSWKDDSIYWWLGVNGIILLVLQPWLMRISRVIYLYFFVYYDEDTAQLPDPEHPLDHSH</sequence>
<accession>A0ABZ2YUK5</accession>
<dbReference type="Pfam" id="PF06170">
    <property type="entry name" value="DUF983"/>
    <property type="match status" value="1"/>
</dbReference>
<dbReference type="Proteomes" id="UP001485459">
    <property type="component" value="Chromosome"/>
</dbReference>